<keyword evidence="2" id="KW-1185">Reference proteome</keyword>
<dbReference type="AlphaFoldDB" id="A0AAP0L0F4"/>
<comment type="caution">
    <text evidence="1">The sequence shown here is derived from an EMBL/GenBank/DDBJ whole genome shotgun (WGS) entry which is preliminary data.</text>
</comment>
<evidence type="ECO:0000313" key="1">
    <source>
        <dbReference type="EMBL" id="KAK9161585.1"/>
    </source>
</evidence>
<organism evidence="1 2">
    <name type="scientific">Stephania yunnanensis</name>
    <dbReference type="NCBI Taxonomy" id="152371"/>
    <lineage>
        <taxon>Eukaryota</taxon>
        <taxon>Viridiplantae</taxon>
        <taxon>Streptophyta</taxon>
        <taxon>Embryophyta</taxon>
        <taxon>Tracheophyta</taxon>
        <taxon>Spermatophyta</taxon>
        <taxon>Magnoliopsida</taxon>
        <taxon>Ranunculales</taxon>
        <taxon>Menispermaceae</taxon>
        <taxon>Menispermoideae</taxon>
        <taxon>Cissampelideae</taxon>
        <taxon>Stephania</taxon>
    </lineage>
</organism>
<evidence type="ECO:0000313" key="2">
    <source>
        <dbReference type="Proteomes" id="UP001420932"/>
    </source>
</evidence>
<protein>
    <submittedName>
        <fullName evidence="1">Uncharacterized protein</fullName>
    </submittedName>
</protein>
<reference evidence="1 2" key="1">
    <citation type="submission" date="2024-01" db="EMBL/GenBank/DDBJ databases">
        <title>Genome assemblies of Stephania.</title>
        <authorList>
            <person name="Yang L."/>
        </authorList>
    </citation>
    <scope>NUCLEOTIDE SEQUENCE [LARGE SCALE GENOMIC DNA]</scope>
    <source>
        <strain evidence="1">YNDBR</strain>
        <tissue evidence="1">Leaf</tissue>
    </source>
</reference>
<dbReference type="Proteomes" id="UP001420932">
    <property type="component" value="Unassembled WGS sequence"/>
</dbReference>
<proteinExistence type="predicted"/>
<gene>
    <name evidence="1" type="ORF">Syun_007926</name>
</gene>
<dbReference type="EMBL" id="JBBNAF010000003">
    <property type="protein sequence ID" value="KAK9161585.1"/>
    <property type="molecule type" value="Genomic_DNA"/>
</dbReference>
<dbReference type="Gene3D" id="2.60.40.1910">
    <property type="match status" value="1"/>
</dbReference>
<sequence>MSSKDIRCTYMIKRCEKVGEQIWIKVNVEQTSFYRVKYDDVLATQLKDRLYHSR</sequence>
<accession>A0AAP0L0F4</accession>
<name>A0AAP0L0F4_9MAGN</name>